<keyword evidence="11" id="KW-0119">Carbohydrate metabolism</keyword>
<evidence type="ECO:0000256" key="9">
    <source>
        <dbReference type="ARBA" id="ARBA00023033"/>
    </source>
</evidence>
<evidence type="ECO:0000256" key="16">
    <source>
        <dbReference type="SAM" id="SignalP"/>
    </source>
</evidence>
<keyword evidence="9" id="KW-0503">Monooxygenase</keyword>
<comment type="cofactor">
    <cofactor evidence="1">
        <name>Cu(2+)</name>
        <dbReference type="ChEBI" id="CHEBI:29036"/>
    </cofactor>
</comment>
<evidence type="ECO:0000256" key="8">
    <source>
        <dbReference type="ARBA" id="ARBA00023008"/>
    </source>
</evidence>
<keyword evidence="7" id="KW-0560">Oxidoreductase</keyword>
<dbReference type="PANTHER" id="PTHR33353">
    <property type="entry name" value="PUTATIVE (AFU_ORTHOLOGUE AFUA_1G12560)-RELATED"/>
    <property type="match status" value="1"/>
</dbReference>
<accession>K5W115</accession>
<sequence length="234" mass="25452">MKSSLVALIGVFTPLVAAHYTFPDFIANGVTYGDWVYIRETANHYSNAPVTNVEDPEFRCYELDLQNTAGQTGTLIVQAGETVGFKENQAVYHPGYLDIYMSPAEPDANSTQAGTGQTWFKVYEMPPVMQNGQLTFPSENLQSFTFTIPESLPSGQYLIRVEHIALHAASTYQGAQFHLSCAQVNVVNGGDGAPGPLVSIPGVYTGREPGILINIYTVPANFQYQSPGPAVWHG</sequence>
<evidence type="ECO:0000256" key="6">
    <source>
        <dbReference type="ARBA" id="ARBA00023001"/>
    </source>
</evidence>
<dbReference type="GO" id="GO:0004497">
    <property type="term" value="F:monooxygenase activity"/>
    <property type="evidence" value="ECO:0007669"/>
    <property type="project" value="UniProtKB-KW"/>
</dbReference>
<name>K5W115_PHACS</name>
<dbReference type="GO" id="GO:0030245">
    <property type="term" value="P:cellulose catabolic process"/>
    <property type="evidence" value="ECO:0007669"/>
    <property type="project" value="UniProtKB-KW"/>
</dbReference>
<keyword evidence="5 16" id="KW-0732">Signal</keyword>
<feature type="domain" description="Auxiliary Activity family 9 catalytic" evidence="17">
    <location>
        <begin position="19"/>
        <end position="220"/>
    </location>
</feature>
<evidence type="ECO:0000256" key="5">
    <source>
        <dbReference type="ARBA" id="ARBA00022729"/>
    </source>
</evidence>
<dbReference type="GO" id="GO:0005576">
    <property type="term" value="C:extracellular region"/>
    <property type="evidence" value="ECO:0007669"/>
    <property type="project" value="UniProtKB-SubCell"/>
</dbReference>
<dbReference type="InterPro" id="IPR005103">
    <property type="entry name" value="AA9_LPMO"/>
</dbReference>
<organism evidence="18 19">
    <name type="scientific">Phanerochaete carnosa (strain HHB-10118-sp)</name>
    <name type="common">White-rot fungus</name>
    <name type="synonym">Peniophora carnosa</name>
    <dbReference type="NCBI Taxonomy" id="650164"/>
    <lineage>
        <taxon>Eukaryota</taxon>
        <taxon>Fungi</taxon>
        <taxon>Dikarya</taxon>
        <taxon>Basidiomycota</taxon>
        <taxon>Agaricomycotina</taxon>
        <taxon>Agaricomycetes</taxon>
        <taxon>Polyporales</taxon>
        <taxon>Phanerochaetaceae</taxon>
        <taxon>Phanerochaete</taxon>
    </lineage>
</organism>
<keyword evidence="10" id="KW-1015">Disulfide bond</keyword>
<evidence type="ECO:0000256" key="2">
    <source>
        <dbReference type="ARBA" id="ARBA00004613"/>
    </source>
</evidence>
<dbReference type="InterPro" id="IPR049892">
    <property type="entry name" value="AA9"/>
</dbReference>
<evidence type="ECO:0000313" key="18">
    <source>
        <dbReference type="EMBL" id="EKM57538.1"/>
    </source>
</evidence>
<dbReference type="PANTHER" id="PTHR33353:SF10">
    <property type="entry name" value="ENDO-BETA-1,4-GLUCANASE D"/>
    <property type="match status" value="1"/>
</dbReference>
<evidence type="ECO:0000313" key="19">
    <source>
        <dbReference type="Proteomes" id="UP000008370"/>
    </source>
</evidence>
<protein>
    <recommendedName>
        <fullName evidence="15">lytic cellulose monooxygenase (C4-dehydrogenating)</fullName>
        <ecNumber evidence="15">1.14.99.56</ecNumber>
    </recommendedName>
</protein>
<dbReference type="GO" id="GO:0046872">
    <property type="term" value="F:metal ion binding"/>
    <property type="evidence" value="ECO:0007669"/>
    <property type="project" value="UniProtKB-KW"/>
</dbReference>
<dbReference type="InParanoid" id="K5W115"/>
<evidence type="ECO:0000256" key="15">
    <source>
        <dbReference type="ARBA" id="ARBA00047174"/>
    </source>
</evidence>
<comment type="similarity">
    <text evidence="13">Belongs to the polysaccharide monooxygenase AA9 family.</text>
</comment>
<comment type="catalytic activity">
    <reaction evidence="14">
        <text>[(1-&gt;4)-beta-D-glucosyl]n+m + reduced acceptor + O2 = 4-dehydro-beta-D-glucosyl-[(1-&gt;4)-beta-D-glucosyl]n-1 + [(1-&gt;4)-beta-D-glucosyl]m + acceptor + H2O.</text>
        <dbReference type="EC" id="1.14.99.56"/>
    </reaction>
</comment>
<evidence type="ECO:0000256" key="1">
    <source>
        <dbReference type="ARBA" id="ARBA00001973"/>
    </source>
</evidence>
<dbReference type="GeneID" id="18915161"/>
<keyword evidence="3" id="KW-0964">Secreted</keyword>
<evidence type="ECO:0000256" key="10">
    <source>
        <dbReference type="ARBA" id="ARBA00023157"/>
    </source>
</evidence>
<comment type="subcellular location">
    <subcellularLocation>
        <location evidence="2">Secreted</location>
    </subcellularLocation>
</comment>
<dbReference type="Gene3D" id="2.70.50.70">
    <property type="match status" value="1"/>
</dbReference>
<dbReference type="RefSeq" id="XP_007392887.1">
    <property type="nucleotide sequence ID" value="XM_007392825.1"/>
</dbReference>
<dbReference type="CDD" id="cd21175">
    <property type="entry name" value="LPMO_AA9"/>
    <property type="match status" value="1"/>
</dbReference>
<dbReference type="GO" id="GO:0016787">
    <property type="term" value="F:hydrolase activity"/>
    <property type="evidence" value="ECO:0007669"/>
    <property type="project" value="UniProtKB-KW"/>
</dbReference>
<keyword evidence="18" id="KW-0378">Hydrolase</keyword>
<evidence type="ECO:0000256" key="14">
    <source>
        <dbReference type="ARBA" id="ARBA00045077"/>
    </source>
</evidence>
<keyword evidence="8" id="KW-0186">Copper</keyword>
<proteinExistence type="inferred from homology"/>
<dbReference type="EMBL" id="JH930470">
    <property type="protein sequence ID" value="EKM57538.1"/>
    <property type="molecule type" value="Genomic_DNA"/>
</dbReference>
<evidence type="ECO:0000256" key="3">
    <source>
        <dbReference type="ARBA" id="ARBA00022525"/>
    </source>
</evidence>
<dbReference type="EC" id="1.14.99.56" evidence="15"/>
<keyword evidence="12" id="KW-0624">Polysaccharide degradation</keyword>
<evidence type="ECO:0000256" key="11">
    <source>
        <dbReference type="ARBA" id="ARBA00023277"/>
    </source>
</evidence>
<dbReference type="Pfam" id="PF03443">
    <property type="entry name" value="AA9"/>
    <property type="match status" value="1"/>
</dbReference>
<feature type="chain" id="PRO_5003890455" description="lytic cellulose monooxygenase (C4-dehydrogenating)" evidence="16">
    <location>
        <begin position="19"/>
        <end position="234"/>
    </location>
</feature>
<evidence type="ECO:0000256" key="7">
    <source>
        <dbReference type="ARBA" id="ARBA00023002"/>
    </source>
</evidence>
<reference evidence="18 19" key="1">
    <citation type="journal article" date="2012" name="BMC Genomics">
        <title>Comparative genomics of the white-rot fungi, Phanerochaete carnosa and P. chrysosporium, to elucidate the genetic basis of the distinct wood types they colonize.</title>
        <authorList>
            <person name="Suzuki H."/>
            <person name="MacDonald J."/>
            <person name="Syed K."/>
            <person name="Salamov A."/>
            <person name="Hori C."/>
            <person name="Aerts A."/>
            <person name="Henrissat B."/>
            <person name="Wiebenga A."/>
            <person name="vanKuyk P.A."/>
            <person name="Barry K."/>
            <person name="Lindquist E."/>
            <person name="LaButti K."/>
            <person name="Lapidus A."/>
            <person name="Lucas S."/>
            <person name="Coutinho P."/>
            <person name="Gong Y."/>
            <person name="Samejima M."/>
            <person name="Mahadevan R."/>
            <person name="Abou-Zaid M."/>
            <person name="de Vries R.P."/>
            <person name="Igarashi K."/>
            <person name="Yadav J.S."/>
            <person name="Grigoriev I.V."/>
            <person name="Master E.R."/>
        </authorList>
    </citation>
    <scope>NUCLEOTIDE SEQUENCE [LARGE SCALE GENOMIC DNA]</scope>
    <source>
        <strain evidence="18 19">HHB-10118-sp</strain>
    </source>
</reference>
<dbReference type="KEGG" id="pco:PHACADRAFT_251218"/>
<dbReference type="STRING" id="650164.K5W115"/>
<feature type="signal peptide" evidence="16">
    <location>
        <begin position="1"/>
        <end position="18"/>
    </location>
</feature>
<dbReference type="Proteomes" id="UP000008370">
    <property type="component" value="Unassembled WGS sequence"/>
</dbReference>
<evidence type="ECO:0000256" key="12">
    <source>
        <dbReference type="ARBA" id="ARBA00023326"/>
    </source>
</evidence>
<evidence type="ECO:0000256" key="4">
    <source>
        <dbReference type="ARBA" id="ARBA00022723"/>
    </source>
</evidence>
<dbReference type="AlphaFoldDB" id="K5W115"/>
<gene>
    <name evidence="18" type="ORF">PHACADRAFT_251218</name>
</gene>
<dbReference type="OrthoDB" id="3496539at2759"/>
<keyword evidence="6" id="KW-0136">Cellulose degradation</keyword>
<evidence type="ECO:0000256" key="13">
    <source>
        <dbReference type="ARBA" id="ARBA00044502"/>
    </source>
</evidence>
<keyword evidence="19" id="KW-1185">Reference proteome</keyword>
<keyword evidence="4" id="KW-0479">Metal-binding</keyword>
<dbReference type="HOGENOM" id="CLU_031730_4_2_1"/>
<evidence type="ECO:0000259" key="17">
    <source>
        <dbReference type="Pfam" id="PF03443"/>
    </source>
</evidence>